<sequence>MLHLNHEIAELSAAIPDINLASEVPCPNDESSQIRAVDKERASALLKKLASCENSEALRQVASEVASFVSNVGAFQAVTSFGMIEILKIAAQNKKSAVDREGALLVYAALAKELSHTIEPYLISELPIILGGYSDKSAAVREAAKVAGAALMALPCEHAVPALLPVLFDALENGKWQTKLGSLSLISELARTSSQQVRTCLPDIVPRVSEIMWDTKPEVQVAAKVTMRAVYDVVGNPDIEPALDSLIGCIAAPENVPECIHQLAATTFVTQVEAPALAIMTPLLTRGLAERAPAVQRQTAVIIDNMCKLVENPADAAQFLPKLLPGLDRIIEIGSNPELRSVAERARSTLVRVGGANAEAAAPVFETIEVAELLNILQKEIAQISPSKVEAASTALRYIATMCTGLVNRRSFEVVDWDMCIVPYLAPIILEKNAEAICAEVLKYYIAWDEKRAKEAAAAAEDEEGEELCDCEFSLAYGGMILLNNTRLKLRRGQRYGLCGPNGVGKSTLMRSIAEGKLNGFPSADELKTIFVEHNLQAEEAELGVREFIAKDKNLAHVSEEEIREMLLSVGFTEEMQLMAVSSLSGGWKMKLELARAMLMQADILLLDEPTNHLDVANVAWLENYLNGLSNVTSILVSHDSGFLDNVCTNIIHYESRKLKNYKGNLSEFVKQYPEAKSYYQLSSVTHKFKLPTPGILDGVKSKGKAILKMTNVGYTYPGSSRVALHNISVQCSLSSRVAVLGPNGAGKSTMIKVLTGEIVPDCGEIKKHPNLRVAYVAQHAFHHVEQHLDKTPNEYIRWRYQTGEDRESLSKADRQVTEEEQKQMDTIVVWDGEKLKVEGLYGRRKAGRSFEYEVQWLGKSHEDNAWVPREDLEKWGFKKMLDAYDAKEAALAGAWTRQLTASEVEKHLGDLGLDAEFATHSRIRGLSGGQKVKVVIAAAMWLNPHLLVLDEPTNYLDRDSLGALAEAIKEYEGGVVMISHHTEFTSSICTETWKVDAGTVSLEGNDYSTNAGEKIQVQEGADTKVDAFGNVTKVVSKKKLTRKELKQKQKWRAQRIANGEEVSSDEDDI</sequence>
<dbReference type="PANTHER" id="PTHR19211:SF5">
    <property type="entry name" value="ELONGATION FACTOR 3A-RELATED"/>
    <property type="match status" value="1"/>
</dbReference>
<dbReference type="InterPro" id="IPR015688">
    <property type="entry name" value="eEF3_ABC2_chromodomain-like"/>
</dbReference>
<evidence type="ECO:0000313" key="16">
    <source>
        <dbReference type="EMBL" id="KAK9695199.1"/>
    </source>
</evidence>
<evidence type="ECO:0000256" key="9">
    <source>
        <dbReference type="ARBA" id="ARBA00022840"/>
    </source>
</evidence>
<dbReference type="Pfam" id="PF24987">
    <property type="entry name" value="HEAT_EF3_N"/>
    <property type="match status" value="1"/>
</dbReference>
<dbReference type="PROSITE" id="PS00211">
    <property type="entry name" value="ABC_TRANSPORTER_1"/>
    <property type="match status" value="2"/>
</dbReference>
<dbReference type="PROSITE" id="PS50077">
    <property type="entry name" value="HEAT_REPEAT"/>
    <property type="match status" value="1"/>
</dbReference>
<dbReference type="PROSITE" id="PS50013">
    <property type="entry name" value="CHROMO_2"/>
    <property type="match status" value="1"/>
</dbReference>
<dbReference type="InterPro" id="IPR023780">
    <property type="entry name" value="Chromo_domain"/>
</dbReference>
<keyword evidence="8" id="KW-0378">Hydrolase</keyword>
<evidence type="ECO:0000256" key="5">
    <source>
        <dbReference type="ARBA" id="ARBA00022737"/>
    </source>
</evidence>
<dbReference type="InterPro" id="IPR016024">
    <property type="entry name" value="ARM-type_fold"/>
</dbReference>
<dbReference type="Pfam" id="PF17947">
    <property type="entry name" value="4HB"/>
    <property type="match status" value="1"/>
</dbReference>
<evidence type="ECO:0000256" key="8">
    <source>
        <dbReference type="ARBA" id="ARBA00022801"/>
    </source>
</evidence>
<keyword evidence="6" id="KW-0547">Nucleotide-binding</keyword>
<protein>
    <submittedName>
        <fullName evidence="16">Translational elongation factor EF-1 alpha</fullName>
    </submittedName>
</protein>
<dbReference type="Gene3D" id="2.40.50.990">
    <property type="match status" value="1"/>
</dbReference>
<keyword evidence="4" id="KW-0963">Cytoplasm</keyword>
<name>A0ABR2VR94_9FUNG</name>
<feature type="repeat" description="HEAT" evidence="13">
    <location>
        <begin position="204"/>
        <end position="241"/>
    </location>
</feature>
<evidence type="ECO:0000256" key="3">
    <source>
        <dbReference type="ARBA" id="ARBA00011054"/>
    </source>
</evidence>
<dbReference type="InterPro" id="IPR003593">
    <property type="entry name" value="AAA+_ATPase"/>
</dbReference>
<dbReference type="PROSITE" id="PS50893">
    <property type="entry name" value="ABC_TRANSPORTER_2"/>
    <property type="match status" value="2"/>
</dbReference>
<feature type="domain" description="ABC transporter" evidence="15">
    <location>
        <begin position="708"/>
        <end position="1029"/>
    </location>
</feature>
<comment type="pathway">
    <text evidence="2">Protein biosynthesis; polypeptide chain elongation.</text>
</comment>
<dbReference type="InterPro" id="IPR027417">
    <property type="entry name" value="P-loop_NTPase"/>
</dbReference>
<comment type="similarity">
    <text evidence="3">Belongs to the ABC transporter superfamily. ABCF family. EF3 subfamily.</text>
</comment>
<dbReference type="InterPro" id="IPR021133">
    <property type="entry name" value="HEAT_type_2"/>
</dbReference>
<accession>A0ABR2VR94</accession>
<evidence type="ECO:0000256" key="10">
    <source>
        <dbReference type="ARBA" id="ARBA00022884"/>
    </source>
</evidence>
<evidence type="ECO:0000256" key="4">
    <source>
        <dbReference type="ARBA" id="ARBA00022490"/>
    </source>
</evidence>
<reference evidence="16 17" key="1">
    <citation type="submission" date="2023-04" db="EMBL/GenBank/DDBJ databases">
        <title>Genome of Basidiobolus ranarum AG-B5.</title>
        <authorList>
            <person name="Stajich J.E."/>
            <person name="Carter-House D."/>
            <person name="Gryganskyi A."/>
        </authorList>
    </citation>
    <scope>NUCLEOTIDE SEQUENCE [LARGE SCALE GENOMIC DNA]</scope>
    <source>
        <strain evidence="16 17">AG-B5</strain>
    </source>
</reference>
<dbReference type="PANTHER" id="PTHR19211">
    <property type="entry name" value="ATP-BINDING TRANSPORT PROTEIN-RELATED"/>
    <property type="match status" value="1"/>
</dbReference>
<dbReference type="InterPro" id="IPR000953">
    <property type="entry name" value="Chromo/chromo_shadow_dom"/>
</dbReference>
<keyword evidence="9" id="KW-0067">ATP-binding</keyword>
<dbReference type="CDD" id="cd18626">
    <property type="entry name" value="CD_eEF3"/>
    <property type="match status" value="1"/>
</dbReference>
<keyword evidence="7 16" id="KW-0251">Elongation factor</keyword>
<dbReference type="EMBL" id="JASJQH010008106">
    <property type="protein sequence ID" value="KAK9695199.1"/>
    <property type="molecule type" value="Genomic_DNA"/>
</dbReference>
<dbReference type="InterPro" id="IPR017871">
    <property type="entry name" value="ABC_transporter-like_CS"/>
</dbReference>
<dbReference type="SMART" id="SM00298">
    <property type="entry name" value="CHROMO"/>
    <property type="match status" value="1"/>
</dbReference>
<evidence type="ECO:0000256" key="7">
    <source>
        <dbReference type="ARBA" id="ARBA00022768"/>
    </source>
</evidence>
<feature type="domain" description="ABC transporter" evidence="15">
    <location>
        <begin position="466"/>
        <end position="681"/>
    </location>
</feature>
<dbReference type="InterPro" id="IPR047036">
    <property type="entry name" value="EF3_4HB_sf"/>
</dbReference>
<keyword evidence="11" id="KW-0648">Protein biosynthesis</keyword>
<evidence type="ECO:0000313" key="17">
    <source>
        <dbReference type="Proteomes" id="UP001479436"/>
    </source>
</evidence>
<evidence type="ECO:0000256" key="13">
    <source>
        <dbReference type="PROSITE-ProRule" id="PRU00103"/>
    </source>
</evidence>
<gene>
    <name evidence="16" type="primary">TEF3_3</name>
    <name evidence="16" type="ORF">K7432_013099</name>
</gene>
<evidence type="ECO:0000259" key="15">
    <source>
        <dbReference type="PROSITE" id="PS50893"/>
    </source>
</evidence>
<evidence type="ECO:0000259" key="14">
    <source>
        <dbReference type="PROSITE" id="PS50013"/>
    </source>
</evidence>
<dbReference type="InterPro" id="IPR050611">
    <property type="entry name" value="ABCF"/>
</dbReference>
<keyword evidence="10" id="KW-0694">RNA-binding</keyword>
<evidence type="ECO:0000256" key="12">
    <source>
        <dbReference type="ARBA" id="ARBA00049360"/>
    </source>
</evidence>
<dbReference type="Pfam" id="PF00385">
    <property type="entry name" value="Chromo"/>
    <property type="match status" value="1"/>
</dbReference>
<evidence type="ECO:0000256" key="11">
    <source>
        <dbReference type="ARBA" id="ARBA00022917"/>
    </source>
</evidence>
<dbReference type="Gene3D" id="3.40.50.300">
    <property type="entry name" value="P-loop containing nucleotide triphosphate hydrolases"/>
    <property type="match status" value="2"/>
</dbReference>
<dbReference type="SUPFAM" id="SSF48371">
    <property type="entry name" value="ARM repeat"/>
    <property type="match status" value="1"/>
</dbReference>
<feature type="domain" description="Chromo" evidence="14">
    <location>
        <begin position="836"/>
        <end position="889"/>
    </location>
</feature>
<dbReference type="Proteomes" id="UP001479436">
    <property type="component" value="Unassembled WGS sequence"/>
</dbReference>
<dbReference type="Gene3D" id="1.20.1390.20">
    <property type="match status" value="1"/>
</dbReference>
<dbReference type="InterPro" id="IPR003439">
    <property type="entry name" value="ABC_transporter-like_ATP-bd"/>
</dbReference>
<dbReference type="Pfam" id="PF24984">
    <property type="entry name" value="HEAT_EF3_GNC1"/>
    <property type="match status" value="1"/>
</dbReference>
<comment type="caution">
    <text evidence="16">The sequence shown here is derived from an EMBL/GenBank/DDBJ whole genome shotgun (WGS) entry which is preliminary data.</text>
</comment>
<dbReference type="Pfam" id="PF00005">
    <property type="entry name" value="ABC_tran"/>
    <property type="match status" value="2"/>
</dbReference>
<dbReference type="Gene3D" id="1.25.10.10">
    <property type="entry name" value="Leucine-rich Repeat Variant"/>
    <property type="match status" value="1"/>
</dbReference>
<comment type="subcellular location">
    <subcellularLocation>
        <location evidence="1">Cytoplasm</location>
    </subcellularLocation>
</comment>
<proteinExistence type="inferred from homology"/>
<evidence type="ECO:0000256" key="2">
    <source>
        <dbReference type="ARBA" id="ARBA00004815"/>
    </source>
</evidence>
<organism evidence="16 17">
    <name type="scientific">Basidiobolus ranarum</name>
    <dbReference type="NCBI Taxonomy" id="34480"/>
    <lineage>
        <taxon>Eukaryota</taxon>
        <taxon>Fungi</taxon>
        <taxon>Fungi incertae sedis</taxon>
        <taxon>Zoopagomycota</taxon>
        <taxon>Entomophthoromycotina</taxon>
        <taxon>Basidiobolomycetes</taxon>
        <taxon>Basidiobolales</taxon>
        <taxon>Basidiobolaceae</taxon>
        <taxon>Basidiobolus</taxon>
    </lineage>
</organism>
<keyword evidence="5" id="KW-0677">Repeat</keyword>
<evidence type="ECO:0000256" key="1">
    <source>
        <dbReference type="ARBA" id="ARBA00004496"/>
    </source>
</evidence>
<keyword evidence="17" id="KW-1185">Reference proteome</keyword>
<dbReference type="InterPro" id="IPR011989">
    <property type="entry name" value="ARM-like"/>
</dbReference>
<comment type="catalytic activity">
    <reaction evidence="12">
        <text>ATP + H2O = ADP + phosphate + H(+)</text>
        <dbReference type="Rhea" id="RHEA:13065"/>
        <dbReference type="ChEBI" id="CHEBI:15377"/>
        <dbReference type="ChEBI" id="CHEBI:15378"/>
        <dbReference type="ChEBI" id="CHEBI:30616"/>
        <dbReference type="ChEBI" id="CHEBI:43474"/>
        <dbReference type="ChEBI" id="CHEBI:456216"/>
    </reaction>
</comment>
<dbReference type="GO" id="GO:0003746">
    <property type="term" value="F:translation elongation factor activity"/>
    <property type="evidence" value="ECO:0007669"/>
    <property type="project" value="UniProtKB-KW"/>
</dbReference>
<dbReference type="SUPFAM" id="SSF52540">
    <property type="entry name" value="P-loop containing nucleoside triphosphate hydrolases"/>
    <property type="match status" value="2"/>
</dbReference>
<dbReference type="SMART" id="SM00382">
    <property type="entry name" value="AAA"/>
    <property type="match status" value="2"/>
</dbReference>
<evidence type="ECO:0000256" key="6">
    <source>
        <dbReference type="ARBA" id="ARBA00022741"/>
    </source>
</evidence>
<dbReference type="InterPro" id="IPR040533">
    <property type="entry name" value="EF3_4HB"/>
</dbReference>
<dbReference type="InterPro" id="IPR047038">
    <property type="entry name" value="eEF3_chromodomain-like_sf"/>
</dbReference>
<dbReference type="CDD" id="cd03221">
    <property type="entry name" value="ABCF_EF-3"/>
    <property type="match status" value="1"/>
</dbReference>